<dbReference type="EMBL" id="JBEAFC010000002">
    <property type="protein sequence ID" value="KAL1567642.1"/>
    <property type="molecule type" value="Genomic_DNA"/>
</dbReference>
<name>A0ABD1IGL7_SALDI</name>
<comment type="caution">
    <text evidence="1">The sequence shown here is derived from an EMBL/GenBank/DDBJ whole genome shotgun (WGS) entry which is preliminary data.</text>
</comment>
<evidence type="ECO:0000313" key="2">
    <source>
        <dbReference type="Proteomes" id="UP001567538"/>
    </source>
</evidence>
<keyword evidence="2" id="KW-1185">Reference proteome</keyword>
<dbReference type="AlphaFoldDB" id="A0ABD1IGL7"/>
<accession>A0ABD1IGL7</accession>
<dbReference type="PANTHER" id="PTHR35318">
    <property type="entry name" value="BNAA10G08410D PROTEIN"/>
    <property type="match status" value="1"/>
</dbReference>
<reference evidence="1 2" key="1">
    <citation type="submission" date="2024-06" db="EMBL/GenBank/DDBJ databases">
        <title>A chromosome level genome sequence of Diviner's sage (Salvia divinorum).</title>
        <authorList>
            <person name="Ford S.A."/>
            <person name="Ro D.-K."/>
            <person name="Ness R.W."/>
            <person name="Phillips M.A."/>
        </authorList>
    </citation>
    <scope>NUCLEOTIDE SEQUENCE [LARGE SCALE GENOMIC DNA]</scope>
    <source>
        <strain evidence="1">SAF-2024a</strain>
        <tissue evidence="1">Leaf</tissue>
    </source>
</reference>
<gene>
    <name evidence="1" type="ORF">AAHA92_03100</name>
</gene>
<dbReference type="PANTHER" id="PTHR35318:SF2">
    <property type="entry name" value="OS08G0138900 PROTEIN"/>
    <property type="match status" value="1"/>
</dbReference>
<evidence type="ECO:0000313" key="1">
    <source>
        <dbReference type="EMBL" id="KAL1567642.1"/>
    </source>
</evidence>
<organism evidence="1 2">
    <name type="scientific">Salvia divinorum</name>
    <name type="common">Maria pastora</name>
    <name type="synonym">Diviner's sage</name>
    <dbReference type="NCBI Taxonomy" id="28513"/>
    <lineage>
        <taxon>Eukaryota</taxon>
        <taxon>Viridiplantae</taxon>
        <taxon>Streptophyta</taxon>
        <taxon>Embryophyta</taxon>
        <taxon>Tracheophyta</taxon>
        <taxon>Spermatophyta</taxon>
        <taxon>Magnoliopsida</taxon>
        <taxon>eudicotyledons</taxon>
        <taxon>Gunneridae</taxon>
        <taxon>Pentapetalae</taxon>
        <taxon>asterids</taxon>
        <taxon>lamiids</taxon>
        <taxon>Lamiales</taxon>
        <taxon>Lamiaceae</taxon>
        <taxon>Nepetoideae</taxon>
        <taxon>Mentheae</taxon>
        <taxon>Salviinae</taxon>
        <taxon>Salvia</taxon>
        <taxon>Salvia subgen. Calosphace</taxon>
    </lineage>
</organism>
<proteinExistence type="predicted"/>
<protein>
    <submittedName>
        <fullName evidence="1">Uncharacterized protein</fullName>
    </submittedName>
</protein>
<dbReference type="Proteomes" id="UP001567538">
    <property type="component" value="Unassembled WGS sequence"/>
</dbReference>
<sequence>MKKLFSEFASCWGGATVTPTAEAAVSRPRTKRTAKVSGAAHNWKPKLNAISENSPIFDADDKRRPVKAKARSPPRSLMEDYWKYSQTMAVPVFAPTSYMF</sequence>